<dbReference type="InParanoid" id="D2VPM2"/>
<dbReference type="RefSeq" id="XP_002673893.1">
    <property type="nucleotide sequence ID" value="XM_002673847.1"/>
</dbReference>
<dbReference type="InterPro" id="IPR042178">
    <property type="entry name" value="Serpin_sf_1"/>
</dbReference>
<gene>
    <name evidence="4" type="ORF">NAEGRDRAFT_70913</name>
</gene>
<organism evidence="5">
    <name type="scientific">Naegleria gruberi</name>
    <name type="common">Amoeba</name>
    <dbReference type="NCBI Taxonomy" id="5762"/>
    <lineage>
        <taxon>Eukaryota</taxon>
        <taxon>Discoba</taxon>
        <taxon>Heterolobosea</taxon>
        <taxon>Tetramitia</taxon>
        <taxon>Eutetramitia</taxon>
        <taxon>Vahlkampfiidae</taxon>
        <taxon>Naegleria</taxon>
    </lineage>
</organism>
<evidence type="ECO:0000256" key="2">
    <source>
        <dbReference type="RuleBase" id="RU000411"/>
    </source>
</evidence>
<dbReference type="KEGG" id="ngr:NAEGRDRAFT_70913"/>
<dbReference type="STRING" id="5762.D2VPM2"/>
<dbReference type="InterPro" id="IPR000215">
    <property type="entry name" value="Serpin_fam"/>
</dbReference>
<dbReference type="PROSITE" id="PS00284">
    <property type="entry name" value="SERPIN"/>
    <property type="match status" value="1"/>
</dbReference>
<dbReference type="Gene3D" id="2.30.39.10">
    <property type="entry name" value="Alpha-1-antitrypsin, domain 1"/>
    <property type="match status" value="1"/>
</dbReference>
<dbReference type="Pfam" id="PF00079">
    <property type="entry name" value="Serpin"/>
    <property type="match status" value="1"/>
</dbReference>
<dbReference type="EMBL" id="GG738887">
    <property type="protein sequence ID" value="EFC41149.1"/>
    <property type="molecule type" value="Genomic_DNA"/>
</dbReference>
<reference evidence="4 5" key="1">
    <citation type="journal article" date="2010" name="Cell">
        <title>The genome of Naegleria gruberi illuminates early eukaryotic versatility.</title>
        <authorList>
            <person name="Fritz-Laylin L.K."/>
            <person name="Prochnik S.E."/>
            <person name="Ginger M.L."/>
            <person name="Dacks J.B."/>
            <person name="Carpenter M.L."/>
            <person name="Field M.C."/>
            <person name="Kuo A."/>
            <person name="Paredez A."/>
            <person name="Chapman J."/>
            <person name="Pham J."/>
            <person name="Shu S."/>
            <person name="Neupane R."/>
            <person name="Cipriano M."/>
            <person name="Mancuso J."/>
            <person name="Tu H."/>
            <person name="Salamov A."/>
            <person name="Lindquist E."/>
            <person name="Shapiro H."/>
            <person name="Lucas S."/>
            <person name="Grigoriev I.V."/>
            <person name="Cande W.Z."/>
            <person name="Fulton C."/>
            <person name="Rokhsar D.S."/>
            <person name="Dawson S.C."/>
        </authorList>
    </citation>
    <scope>NUCLEOTIDE SEQUENCE [LARGE SCALE GENOMIC DNA]</scope>
    <source>
        <strain evidence="4 5">NEG-M</strain>
    </source>
</reference>
<dbReference type="GO" id="GO:0004867">
    <property type="term" value="F:serine-type endopeptidase inhibitor activity"/>
    <property type="evidence" value="ECO:0007669"/>
    <property type="project" value="InterPro"/>
</dbReference>
<dbReference type="AlphaFoldDB" id="D2VPM2"/>
<dbReference type="GO" id="GO:0005615">
    <property type="term" value="C:extracellular space"/>
    <property type="evidence" value="ECO:0007669"/>
    <property type="project" value="InterPro"/>
</dbReference>
<protein>
    <submittedName>
        <fullName evidence="4">Predicted protein</fullName>
    </submittedName>
</protein>
<dbReference type="MEROPS" id="I04.079"/>
<dbReference type="Proteomes" id="UP000006671">
    <property type="component" value="Unassembled WGS sequence"/>
</dbReference>
<dbReference type="VEuPathDB" id="AmoebaDB:NAEGRDRAFT_70913"/>
<dbReference type="GeneID" id="8855014"/>
<dbReference type="SMART" id="SM00093">
    <property type="entry name" value="SERPIN"/>
    <property type="match status" value="1"/>
</dbReference>
<comment type="similarity">
    <text evidence="1 2">Belongs to the serpin family.</text>
</comment>
<evidence type="ECO:0000313" key="5">
    <source>
        <dbReference type="Proteomes" id="UP000006671"/>
    </source>
</evidence>
<dbReference type="SUPFAM" id="SSF56574">
    <property type="entry name" value="Serpins"/>
    <property type="match status" value="1"/>
</dbReference>
<sequence length="391" mass="44097">MSQQLISLPASQTKFSSDLFGELLTTLSGNNLVFSPLSIFMALLMTLGGADGETLTVMKKALHIAINNTDIKRWRENTMKGYVKDTMSLVKNNPDMISMANRIFLEQSSMILEDYKSWVENTFEVSVQLSNFVGNSNEERLKINEWVEKQTNNLVKNLLSSSSIDSSTVIVLVNCIYFLGKWKTTFNVSETLSNQVFRTVNGDTNSATLMNMRNKQILYGENSQVKYVNLPYENPGYSMYFVMSSDDATISDSTEKETEKWLSEQLKNNSLKQVLPTLEKKLNHLTIPKFEIEYDISLKDILSKQPFDMSVAFSAHCDLSNMIGNSIQISDVIHKSVIRVSEQGTEAAAATAVIGTRKSKPRIYNFVADRPFIFVIAHEDTILFMGKVNKL</sequence>
<keyword evidence="5" id="KW-1185">Reference proteome</keyword>
<dbReference type="InterPro" id="IPR036186">
    <property type="entry name" value="Serpin_sf"/>
</dbReference>
<evidence type="ECO:0000256" key="1">
    <source>
        <dbReference type="ARBA" id="ARBA00009500"/>
    </source>
</evidence>
<dbReference type="OMA" id="FITNWMK"/>
<evidence type="ECO:0000313" key="4">
    <source>
        <dbReference type="EMBL" id="EFC41149.1"/>
    </source>
</evidence>
<dbReference type="CDD" id="cd00172">
    <property type="entry name" value="serpin"/>
    <property type="match status" value="1"/>
</dbReference>
<name>D2VPM2_NAEGR</name>
<dbReference type="PANTHER" id="PTHR11461:SF211">
    <property type="entry name" value="GH10112P-RELATED"/>
    <property type="match status" value="1"/>
</dbReference>
<dbReference type="eggNOG" id="KOG2392">
    <property type="taxonomic scope" value="Eukaryota"/>
</dbReference>
<evidence type="ECO:0000259" key="3">
    <source>
        <dbReference type="SMART" id="SM00093"/>
    </source>
</evidence>
<accession>D2VPM2</accession>
<dbReference type="InterPro" id="IPR042185">
    <property type="entry name" value="Serpin_sf_2"/>
</dbReference>
<dbReference type="PANTHER" id="PTHR11461">
    <property type="entry name" value="SERINE PROTEASE INHIBITOR, SERPIN"/>
    <property type="match status" value="1"/>
</dbReference>
<feature type="domain" description="Serpin" evidence="3">
    <location>
        <begin position="17"/>
        <end position="391"/>
    </location>
</feature>
<dbReference type="InterPro" id="IPR023796">
    <property type="entry name" value="Serpin_dom"/>
</dbReference>
<proteinExistence type="inferred from homology"/>
<dbReference type="InterPro" id="IPR023795">
    <property type="entry name" value="Serpin_CS"/>
</dbReference>
<dbReference type="Gene3D" id="3.30.497.10">
    <property type="entry name" value="Antithrombin, subunit I, domain 2"/>
    <property type="match status" value="1"/>
</dbReference>
<dbReference type="OrthoDB" id="1063785at2759"/>